<dbReference type="RefSeq" id="WP_127027855.1">
    <property type="nucleotide sequence ID" value="NZ_RYFG02000111.1"/>
</dbReference>
<evidence type="ECO:0000313" key="1">
    <source>
        <dbReference type="EMBL" id="TRW91483.1"/>
    </source>
</evidence>
<reference evidence="1 2" key="1">
    <citation type="journal article" date="2019" name="Antonie Van Leeuwenhoek">
        <title>Description of 'Ca. Methylobacter oryzae' KRF1, a novel species from the environmentally important Methylobacter clade 2.</title>
        <authorList>
            <person name="Khatri K."/>
            <person name="Mohite J.A."/>
            <person name="Pandit P.S."/>
            <person name="Bahulikar R."/>
            <person name="Rahalkar M.C."/>
        </authorList>
    </citation>
    <scope>NUCLEOTIDE SEQUENCE [LARGE SCALE GENOMIC DNA]</scope>
    <source>
        <strain evidence="1 2">KRF1</strain>
    </source>
</reference>
<protein>
    <submittedName>
        <fullName evidence="1">Uncharacterized protein</fullName>
    </submittedName>
</protein>
<organism evidence="1 2">
    <name type="scientific">Candidatus Methylobacter oryzae</name>
    <dbReference type="NCBI Taxonomy" id="2497749"/>
    <lineage>
        <taxon>Bacteria</taxon>
        <taxon>Pseudomonadati</taxon>
        <taxon>Pseudomonadota</taxon>
        <taxon>Gammaproteobacteria</taxon>
        <taxon>Methylococcales</taxon>
        <taxon>Methylococcaceae</taxon>
        <taxon>Methylobacter</taxon>
    </lineage>
</organism>
<accession>A0ABY3C7P2</accession>
<dbReference type="EMBL" id="RYFG02000111">
    <property type="protein sequence ID" value="TRW91483.1"/>
    <property type="molecule type" value="Genomic_DNA"/>
</dbReference>
<comment type="caution">
    <text evidence="1">The sequence shown here is derived from an EMBL/GenBank/DDBJ whole genome shotgun (WGS) entry which is preliminary data.</text>
</comment>
<proteinExistence type="predicted"/>
<evidence type="ECO:0000313" key="2">
    <source>
        <dbReference type="Proteomes" id="UP000733744"/>
    </source>
</evidence>
<name>A0ABY3C7P2_9GAMM</name>
<sequence>MNLFIDGFDEPNVNFPDKFLLETISGFSNATFQLAQLSIIRLDYSQRARSYLNTNFQFQVVLSSDYLKGYSFKVFEFGYDVTIYPVVVNLEETIGEELGLEADFDNCYTQLCNDENDFKETLRSIFASEHFKKTVGGLIKIAKSNTNT</sequence>
<keyword evidence="2" id="KW-1185">Reference proteome</keyword>
<gene>
    <name evidence="1" type="ORF">EKO24_016340</name>
</gene>
<dbReference type="Proteomes" id="UP000733744">
    <property type="component" value="Unassembled WGS sequence"/>
</dbReference>